<comment type="caution">
    <text evidence="5">The sequence shown here is derived from an EMBL/GenBank/DDBJ whole genome shotgun (WGS) entry which is preliminary data.</text>
</comment>
<evidence type="ECO:0000256" key="1">
    <source>
        <dbReference type="ARBA" id="ARBA00010928"/>
    </source>
</evidence>
<evidence type="ECO:0000313" key="5">
    <source>
        <dbReference type="EMBL" id="MFC5728702.1"/>
    </source>
</evidence>
<dbReference type="PANTHER" id="PTHR22604:SF105">
    <property type="entry name" value="TRANS-1,2-DIHYDROBENZENE-1,2-DIOL DEHYDROGENASE"/>
    <property type="match status" value="1"/>
</dbReference>
<dbReference type="EMBL" id="JBHSNS010000002">
    <property type="protein sequence ID" value="MFC5728702.1"/>
    <property type="molecule type" value="Genomic_DNA"/>
</dbReference>
<dbReference type="PANTHER" id="PTHR22604">
    <property type="entry name" value="OXIDOREDUCTASES"/>
    <property type="match status" value="1"/>
</dbReference>
<sequence length="323" mass="34532">MDTKVGWGVLAPGRIAALFCHDLALMPDSRLVAVGSRDPARAAAFAEVYGAPTAGSYADVLAHPEVDVVYVASPHPFHAEHATAALEAGKHVLCEKPLTLDHASGAALVATARRCDRFLMEAVWTAAHPVIRDLASRLRSGELGRPRRLSAAFCFAGAEDPADRLRDPDLGGGALFDLGVYPLTLAHLLLGPAQELRAEGRVDARGVDLDVAVTGRYQDGVTADLTVAIDVDRPVVATLLTDRGRVEVVAPFHCPASYSFTPEDGEPIIRNAAEPIIGLGYGNEIAEVNRCLRLGLRESPLVPHEQSLMILRQIDDLRRQVAG</sequence>
<gene>
    <name evidence="5" type="ORF">ACFPQB_07215</name>
</gene>
<feature type="domain" description="GFO/IDH/MocA-like oxidoreductase" evidence="4">
    <location>
        <begin position="132"/>
        <end position="233"/>
    </location>
</feature>
<organism evidence="5 6">
    <name type="scientific">Nocardioides vastitatis</name>
    <dbReference type="NCBI Taxonomy" id="2568655"/>
    <lineage>
        <taxon>Bacteria</taxon>
        <taxon>Bacillati</taxon>
        <taxon>Actinomycetota</taxon>
        <taxon>Actinomycetes</taxon>
        <taxon>Propionibacteriales</taxon>
        <taxon>Nocardioidaceae</taxon>
        <taxon>Nocardioides</taxon>
    </lineage>
</organism>
<keyword evidence="2" id="KW-0560">Oxidoreductase</keyword>
<proteinExistence type="inferred from homology"/>
<dbReference type="RefSeq" id="WP_378526988.1">
    <property type="nucleotide sequence ID" value="NZ_JBHSNS010000002.1"/>
</dbReference>
<dbReference type="SUPFAM" id="SSF51735">
    <property type="entry name" value="NAD(P)-binding Rossmann-fold domains"/>
    <property type="match status" value="1"/>
</dbReference>
<evidence type="ECO:0000259" key="3">
    <source>
        <dbReference type="Pfam" id="PF01408"/>
    </source>
</evidence>
<dbReference type="InterPro" id="IPR036291">
    <property type="entry name" value="NAD(P)-bd_dom_sf"/>
</dbReference>
<feature type="domain" description="Gfo/Idh/MocA-like oxidoreductase N-terminal" evidence="3">
    <location>
        <begin position="7"/>
        <end position="120"/>
    </location>
</feature>
<name>A0ABW0ZEE2_9ACTN</name>
<dbReference type="Pfam" id="PF01408">
    <property type="entry name" value="GFO_IDH_MocA"/>
    <property type="match status" value="1"/>
</dbReference>
<dbReference type="Pfam" id="PF22725">
    <property type="entry name" value="GFO_IDH_MocA_C3"/>
    <property type="match status" value="1"/>
</dbReference>
<keyword evidence="6" id="KW-1185">Reference proteome</keyword>
<protein>
    <submittedName>
        <fullName evidence="5">Gfo/Idh/MocA family protein</fullName>
    </submittedName>
</protein>
<dbReference type="SUPFAM" id="SSF55347">
    <property type="entry name" value="Glyceraldehyde-3-phosphate dehydrogenase-like, C-terminal domain"/>
    <property type="match status" value="1"/>
</dbReference>
<comment type="similarity">
    <text evidence="1">Belongs to the Gfo/Idh/MocA family.</text>
</comment>
<dbReference type="Proteomes" id="UP001596072">
    <property type="component" value="Unassembled WGS sequence"/>
</dbReference>
<accession>A0ABW0ZEE2</accession>
<dbReference type="InterPro" id="IPR055170">
    <property type="entry name" value="GFO_IDH_MocA-like_dom"/>
</dbReference>
<evidence type="ECO:0000256" key="2">
    <source>
        <dbReference type="ARBA" id="ARBA00023002"/>
    </source>
</evidence>
<reference evidence="6" key="1">
    <citation type="journal article" date="2019" name="Int. J. Syst. Evol. Microbiol.">
        <title>The Global Catalogue of Microorganisms (GCM) 10K type strain sequencing project: providing services to taxonomists for standard genome sequencing and annotation.</title>
        <authorList>
            <consortium name="The Broad Institute Genomics Platform"/>
            <consortium name="The Broad Institute Genome Sequencing Center for Infectious Disease"/>
            <person name="Wu L."/>
            <person name="Ma J."/>
        </authorList>
    </citation>
    <scope>NUCLEOTIDE SEQUENCE [LARGE SCALE GENOMIC DNA]</scope>
    <source>
        <strain evidence="6">YIM 94188</strain>
    </source>
</reference>
<dbReference type="Gene3D" id="3.30.360.10">
    <property type="entry name" value="Dihydrodipicolinate Reductase, domain 2"/>
    <property type="match status" value="1"/>
</dbReference>
<dbReference type="InterPro" id="IPR000683">
    <property type="entry name" value="Gfo/Idh/MocA-like_OxRdtase_N"/>
</dbReference>
<evidence type="ECO:0000259" key="4">
    <source>
        <dbReference type="Pfam" id="PF22725"/>
    </source>
</evidence>
<dbReference type="InterPro" id="IPR050984">
    <property type="entry name" value="Gfo/Idh/MocA_domain"/>
</dbReference>
<evidence type="ECO:0000313" key="6">
    <source>
        <dbReference type="Proteomes" id="UP001596072"/>
    </source>
</evidence>
<dbReference type="Gene3D" id="3.40.50.720">
    <property type="entry name" value="NAD(P)-binding Rossmann-like Domain"/>
    <property type="match status" value="1"/>
</dbReference>